<organism evidence="1">
    <name type="scientific">Timema monikensis</name>
    <dbReference type="NCBI Taxonomy" id="170555"/>
    <lineage>
        <taxon>Eukaryota</taxon>
        <taxon>Metazoa</taxon>
        <taxon>Ecdysozoa</taxon>
        <taxon>Arthropoda</taxon>
        <taxon>Hexapoda</taxon>
        <taxon>Insecta</taxon>
        <taxon>Pterygota</taxon>
        <taxon>Neoptera</taxon>
        <taxon>Polyneoptera</taxon>
        <taxon>Phasmatodea</taxon>
        <taxon>Timematodea</taxon>
        <taxon>Timematoidea</taxon>
        <taxon>Timematidae</taxon>
        <taxon>Timema</taxon>
    </lineage>
</organism>
<proteinExistence type="predicted"/>
<protein>
    <submittedName>
        <fullName evidence="1">Uncharacterized protein</fullName>
    </submittedName>
</protein>
<evidence type="ECO:0000313" key="1">
    <source>
        <dbReference type="EMBL" id="CAD7425654.1"/>
    </source>
</evidence>
<dbReference type="AlphaFoldDB" id="A0A7R9E1N8"/>
<accession>A0A7R9E1N8</accession>
<gene>
    <name evidence="1" type="ORF">TMSB3V08_LOCUS2560</name>
</gene>
<dbReference type="EMBL" id="OB793000">
    <property type="protein sequence ID" value="CAD7425654.1"/>
    <property type="molecule type" value="Genomic_DNA"/>
</dbReference>
<reference evidence="1" key="1">
    <citation type="submission" date="2020-11" db="EMBL/GenBank/DDBJ databases">
        <authorList>
            <person name="Tran Van P."/>
        </authorList>
    </citation>
    <scope>NUCLEOTIDE SEQUENCE</scope>
</reference>
<sequence length="147" mass="16408">MVGLTKILLCSEFSDHINLSQSVLQVVGETGGSTESTTDRVRALVSTSFSLNSKRKLQSAHAFFFIIHVVEHCMQELRLRIMLHQYTQPVPSYSWEHRPKDLRLPVSTSSGSHVTLETGQTSVVDPELNGTAIKERLMANRLPESCV</sequence>
<name>A0A7R9E1N8_9NEOP</name>